<dbReference type="EMBL" id="JASAOG010000042">
    <property type="protein sequence ID" value="KAK0059395.1"/>
    <property type="molecule type" value="Genomic_DNA"/>
</dbReference>
<dbReference type="AlphaFoldDB" id="A0AAD8BRJ9"/>
<sequence length="60" mass="6742">TYQKKKAHQDISCTPWTINKGQGWTIDQQGTNKSDIVWKCANGCDEGSEPSHTEKKSPHI</sequence>
<gene>
    <name evidence="1" type="ORF">Bpfe_011164</name>
</gene>
<keyword evidence="2" id="KW-1185">Reference proteome</keyword>
<evidence type="ECO:0000313" key="1">
    <source>
        <dbReference type="EMBL" id="KAK0059395.1"/>
    </source>
</evidence>
<organism evidence="1 2">
    <name type="scientific">Biomphalaria pfeifferi</name>
    <name type="common">Bloodfluke planorb</name>
    <name type="synonym">Freshwater snail</name>
    <dbReference type="NCBI Taxonomy" id="112525"/>
    <lineage>
        <taxon>Eukaryota</taxon>
        <taxon>Metazoa</taxon>
        <taxon>Spiralia</taxon>
        <taxon>Lophotrochozoa</taxon>
        <taxon>Mollusca</taxon>
        <taxon>Gastropoda</taxon>
        <taxon>Heterobranchia</taxon>
        <taxon>Euthyneura</taxon>
        <taxon>Panpulmonata</taxon>
        <taxon>Hygrophila</taxon>
        <taxon>Lymnaeoidea</taxon>
        <taxon>Planorbidae</taxon>
        <taxon>Biomphalaria</taxon>
    </lineage>
</organism>
<accession>A0AAD8BRJ9</accession>
<name>A0AAD8BRJ9_BIOPF</name>
<feature type="non-terminal residue" evidence="1">
    <location>
        <position position="1"/>
    </location>
</feature>
<proteinExistence type="predicted"/>
<reference evidence="1" key="1">
    <citation type="journal article" date="2023" name="PLoS Negl. Trop. Dis.">
        <title>A genome sequence for Biomphalaria pfeifferi, the major vector snail for the human-infecting parasite Schistosoma mansoni.</title>
        <authorList>
            <person name="Bu L."/>
            <person name="Lu L."/>
            <person name="Laidemitt M.R."/>
            <person name="Zhang S.M."/>
            <person name="Mutuku M."/>
            <person name="Mkoji G."/>
            <person name="Steinauer M."/>
            <person name="Loker E.S."/>
        </authorList>
    </citation>
    <scope>NUCLEOTIDE SEQUENCE</scope>
    <source>
        <strain evidence="1">KasaAsao</strain>
    </source>
</reference>
<comment type="caution">
    <text evidence="1">The sequence shown here is derived from an EMBL/GenBank/DDBJ whole genome shotgun (WGS) entry which is preliminary data.</text>
</comment>
<reference evidence="1" key="2">
    <citation type="submission" date="2023-04" db="EMBL/GenBank/DDBJ databases">
        <authorList>
            <person name="Bu L."/>
            <person name="Lu L."/>
            <person name="Laidemitt M.R."/>
            <person name="Zhang S.M."/>
            <person name="Mutuku M."/>
            <person name="Mkoji G."/>
            <person name="Steinauer M."/>
            <person name="Loker E.S."/>
        </authorList>
    </citation>
    <scope>NUCLEOTIDE SEQUENCE</scope>
    <source>
        <strain evidence="1">KasaAsao</strain>
        <tissue evidence="1">Whole Snail</tissue>
    </source>
</reference>
<protein>
    <submittedName>
        <fullName evidence="1">Uncharacterized protein</fullName>
    </submittedName>
</protein>
<dbReference type="Proteomes" id="UP001233172">
    <property type="component" value="Unassembled WGS sequence"/>
</dbReference>
<evidence type="ECO:0000313" key="2">
    <source>
        <dbReference type="Proteomes" id="UP001233172"/>
    </source>
</evidence>